<gene>
    <name evidence="13" type="ORF">Ga0080574_TMP4889</name>
</gene>
<evidence type="ECO:0000256" key="8">
    <source>
        <dbReference type="ARBA" id="ARBA00022989"/>
    </source>
</evidence>
<reference evidence="13 14" key="1">
    <citation type="submission" date="2016-04" db="EMBL/GenBank/DDBJ databases">
        <title>Deep-sea bacteria in the southern Pacific.</title>
        <authorList>
            <person name="Tang K."/>
        </authorList>
    </citation>
    <scope>NUCLEOTIDE SEQUENCE [LARGE SCALE GENOMIC DNA]</scope>
    <source>
        <strain evidence="13 14">JLT2014</strain>
        <plasmid evidence="14">ppaby6</plasmid>
    </source>
</reference>
<feature type="transmembrane region" description="Helical" evidence="11">
    <location>
        <begin position="176"/>
        <end position="195"/>
    </location>
</feature>
<feature type="transmembrane region" description="Helical" evidence="11">
    <location>
        <begin position="36"/>
        <end position="57"/>
    </location>
</feature>
<evidence type="ECO:0000259" key="12">
    <source>
        <dbReference type="PROSITE" id="PS51012"/>
    </source>
</evidence>
<keyword evidence="8 11" id="KW-1133">Transmembrane helix</keyword>
<evidence type="ECO:0000256" key="5">
    <source>
        <dbReference type="ARBA" id="ARBA00022597"/>
    </source>
</evidence>
<evidence type="ECO:0000256" key="7">
    <source>
        <dbReference type="ARBA" id="ARBA00022903"/>
    </source>
</evidence>
<evidence type="ECO:0000256" key="1">
    <source>
        <dbReference type="ARBA" id="ARBA00004651"/>
    </source>
</evidence>
<accession>A0A1P8V0L0</accession>
<dbReference type="Proteomes" id="UP000187059">
    <property type="component" value="Plasmid pPABY6"/>
</dbReference>
<keyword evidence="10 11" id="KW-0472">Membrane</keyword>
<evidence type="ECO:0000313" key="14">
    <source>
        <dbReference type="Proteomes" id="UP000187059"/>
    </source>
</evidence>
<feature type="transmembrane region" description="Helical" evidence="11">
    <location>
        <begin position="150"/>
        <end position="170"/>
    </location>
</feature>
<dbReference type="AlphaFoldDB" id="A0A1P8V0L0"/>
<evidence type="ECO:0000313" key="13">
    <source>
        <dbReference type="EMBL" id="APZ55171.1"/>
    </source>
</evidence>
<evidence type="ECO:0000256" key="4">
    <source>
        <dbReference type="ARBA" id="ARBA00022475"/>
    </source>
</evidence>
<keyword evidence="4 11" id="KW-1003">Cell membrane</keyword>
<name>A0A1P8V0L0_9RHOB</name>
<dbReference type="PROSITE" id="PS51012">
    <property type="entry name" value="ABC_TM2"/>
    <property type="match status" value="1"/>
</dbReference>
<dbReference type="Pfam" id="PF01061">
    <property type="entry name" value="ABC2_membrane"/>
    <property type="match status" value="1"/>
</dbReference>
<sequence length="264" mass="29396">MSDAAIAKPRFLFFRSVMALMLREMSTSYGRSPGGYIWAFAEPVGGILVLTLVFGMIARSPALGSNFPLFFASGMVPFLLYQSTTANVGGAIRYSRPLLAYPGVTFVDAILARLILNGLTQILVGIILFGMIILLYGLKLEIHFLDCVRAVGMLLALGLGVGLVNCYLMSMFPIWQFIWSVLNRPLFIISGVFFLIDRLPETIRSGLLWNPMAHPIMMLRRGIYDTYDAVYVSELYVYTVALLLGALGMLLLYRFHRVILDEGI</sequence>
<evidence type="ECO:0000256" key="3">
    <source>
        <dbReference type="ARBA" id="ARBA00022448"/>
    </source>
</evidence>
<dbReference type="GO" id="GO:0140359">
    <property type="term" value="F:ABC-type transporter activity"/>
    <property type="evidence" value="ECO:0007669"/>
    <property type="project" value="InterPro"/>
</dbReference>
<keyword evidence="14" id="KW-1185">Reference proteome</keyword>
<dbReference type="InterPro" id="IPR013525">
    <property type="entry name" value="ABC2_TM"/>
</dbReference>
<feature type="transmembrane region" description="Helical" evidence="11">
    <location>
        <begin position="69"/>
        <end position="94"/>
    </location>
</feature>
<dbReference type="GO" id="GO:0043190">
    <property type="term" value="C:ATP-binding cassette (ABC) transporter complex"/>
    <property type="evidence" value="ECO:0007669"/>
    <property type="project" value="InterPro"/>
</dbReference>
<feature type="transmembrane region" description="Helical" evidence="11">
    <location>
        <begin position="235"/>
        <end position="253"/>
    </location>
</feature>
<proteinExistence type="inferred from homology"/>
<evidence type="ECO:0000256" key="6">
    <source>
        <dbReference type="ARBA" id="ARBA00022692"/>
    </source>
</evidence>
<comment type="similarity">
    <text evidence="2 11">Belongs to the ABC-2 integral membrane protein family.</text>
</comment>
<evidence type="ECO:0000256" key="10">
    <source>
        <dbReference type="ARBA" id="ARBA00023136"/>
    </source>
</evidence>
<protein>
    <recommendedName>
        <fullName evidence="11">Transport permease protein</fullName>
    </recommendedName>
</protein>
<keyword evidence="7" id="KW-0972">Capsule biogenesis/degradation</keyword>
<keyword evidence="5" id="KW-0762">Sugar transport</keyword>
<dbReference type="PANTHER" id="PTHR30413">
    <property type="entry name" value="INNER MEMBRANE TRANSPORT PERMEASE"/>
    <property type="match status" value="1"/>
</dbReference>
<feature type="domain" description="ABC transmembrane type-2" evidence="12">
    <location>
        <begin position="34"/>
        <end position="255"/>
    </location>
</feature>
<dbReference type="PRINTS" id="PR00164">
    <property type="entry name" value="ABC2TRNSPORT"/>
</dbReference>
<dbReference type="EMBL" id="CP015094">
    <property type="protein sequence ID" value="APZ55171.1"/>
    <property type="molecule type" value="Genomic_DNA"/>
</dbReference>
<dbReference type="InterPro" id="IPR000412">
    <property type="entry name" value="ABC_2_transport"/>
</dbReference>
<evidence type="ECO:0000256" key="2">
    <source>
        <dbReference type="ARBA" id="ARBA00007783"/>
    </source>
</evidence>
<dbReference type="GO" id="GO:0015920">
    <property type="term" value="P:lipopolysaccharide transport"/>
    <property type="evidence" value="ECO:0007669"/>
    <property type="project" value="TreeGrafter"/>
</dbReference>
<keyword evidence="9" id="KW-0625">Polysaccharide transport</keyword>
<feature type="transmembrane region" description="Helical" evidence="11">
    <location>
        <begin position="114"/>
        <end position="138"/>
    </location>
</feature>
<dbReference type="GO" id="GO:0015774">
    <property type="term" value="P:polysaccharide transport"/>
    <property type="evidence" value="ECO:0007669"/>
    <property type="project" value="UniProtKB-KW"/>
</dbReference>
<keyword evidence="13" id="KW-0614">Plasmid</keyword>
<evidence type="ECO:0000256" key="11">
    <source>
        <dbReference type="RuleBase" id="RU361157"/>
    </source>
</evidence>
<keyword evidence="6 11" id="KW-0812">Transmembrane</keyword>
<dbReference type="InterPro" id="IPR047817">
    <property type="entry name" value="ABC2_TM_bact-type"/>
</dbReference>
<organism evidence="13 14">
    <name type="scientific">Salipiger abyssi</name>
    <dbReference type="NCBI Taxonomy" id="1250539"/>
    <lineage>
        <taxon>Bacteria</taxon>
        <taxon>Pseudomonadati</taxon>
        <taxon>Pseudomonadota</taxon>
        <taxon>Alphaproteobacteria</taxon>
        <taxon>Rhodobacterales</taxon>
        <taxon>Roseobacteraceae</taxon>
        <taxon>Salipiger</taxon>
    </lineage>
</organism>
<geneLocation type="plasmid" evidence="14">
    <name>ppaby6</name>
</geneLocation>
<dbReference type="RefSeq" id="WP_237219429.1">
    <property type="nucleotide sequence ID" value="NZ_CP015094.1"/>
</dbReference>
<dbReference type="PANTHER" id="PTHR30413:SF10">
    <property type="entry name" value="CAPSULE POLYSACCHARIDE EXPORT INNER-MEMBRANE PROTEIN CTRC"/>
    <property type="match status" value="1"/>
</dbReference>
<evidence type="ECO:0000256" key="9">
    <source>
        <dbReference type="ARBA" id="ARBA00023047"/>
    </source>
</evidence>
<dbReference type="KEGG" id="paby:Ga0080574_TMP4889"/>
<comment type="subcellular location">
    <subcellularLocation>
        <location evidence="11">Cell inner membrane</location>
        <topology evidence="11">Multi-pass membrane protein</topology>
    </subcellularLocation>
    <subcellularLocation>
        <location evidence="1">Cell membrane</location>
        <topology evidence="1">Multi-pass membrane protein</topology>
    </subcellularLocation>
</comment>
<keyword evidence="3 11" id="KW-0813">Transport</keyword>